<proteinExistence type="predicted"/>
<accession>A0A2P6S5D6</accession>
<comment type="caution">
    <text evidence="2">The sequence shown here is derived from an EMBL/GenBank/DDBJ whole genome shotgun (WGS) entry which is preliminary data.</text>
</comment>
<reference evidence="2 3" key="1">
    <citation type="journal article" date="2018" name="Nat. Genet.">
        <title>The Rosa genome provides new insights in the design of modern roses.</title>
        <authorList>
            <person name="Bendahmane M."/>
        </authorList>
    </citation>
    <scope>NUCLEOTIDE SEQUENCE [LARGE SCALE GENOMIC DNA]</scope>
    <source>
        <strain evidence="3">cv. Old Blush</strain>
    </source>
</reference>
<evidence type="ECO:0000313" key="3">
    <source>
        <dbReference type="Proteomes" id="UP000238479"/>
    </source>
</evidence>
<evidence type="ECO:0000256" key="1">
    <source>
        <dbReference type="SAM" id="MobiDB-lite"/>
    </source>
</evidence>
<sequence length="139" mass="15567">MTILALMVVVLLPIRSGFFFFLPLQNPDAPTADTGASKKDHISGIPTLVQEQWKEKEVAEKVVSKREELKKREFKEGELQVIDGMAKNPDAPTTYTGARKEDYISGIPKQAKRSSSRRRGRSWKGSPSSPARTPHLVYN</sequence>
<protein>
    <submittedName>
        <fullName evidence="2">Uncharacterized protein</fullName>
    </submittedName>
</protein>
<dbReference type="Proteomes" id="UP000238479">
    <property type="component" value="Chromosome 2"/>
</dbReference>
<organism evidence="2 3">
    <name type="scientific">Rosa chinensis</name>
    <name type="common">China rose</name>
    <dbReference type="NCBI Taxonomy" id="74649"/>
    <lineage>
        <taxon>Eukaryota</taxon>
        <taxon>Viridiplantae</taxon>
        <taxon>Streptophyta</taxon>
        <taxon>Embryophyta</taxon>
        <taxon>Tracheophyta</taxon>
        <taxon>Spermatophyta</taxon>
        <taxon>Magnoliopsida</taxon>
        <taxon>eudicotyledons</taxon>
        <taxon>Gunneridae</taxon>
        <taxon>Pentapetalae</taxon>
        <taxon>rosids</taxon>
        <taxon>fabids</taxon>
        <taxon>Rosales</taxon>
        <taxon>Rosaceae</taxon>
        <taxon>Rosoideae</taxon>
        <taxon>Rosoideae incertae sedis</taxon>
        <taxon>Rosa</taxon>
    </lineage>
</organism>
<gene>
    <name evidence="2" type="ORF">RchiOBHm_Chr2g0171271</name>
</gene>
<dbReference type="EMBL" id="PDCK01000040">
    <property type="protein sequence ID" value="PRQ53869.1"/>
    <property type="molecule type" value="Genomic_DNA"/>
</dbReference>
<dbReference type="Gramene" id="PRQ53869">
    <property type="protein sequence ID" value="PRQ53869"/>
    <property type="gene ID" value="RchiOBHm_Chr2g0171271"/>
</dbReference>
<dbReference type="AlphaFoldDB" id="A0A2P6S5D6"/>
<name>A0A2P6S5D6_ROSCH</name>
<feature type="region of interest" description="Disordered" evidence="1">
    <location>
        <begin position="85"/>
        <end position="139"/>
    </location>
</feature>
<evidence type="ECO:0000313" key="2">
    <source>
        <dbReference type="EMBL" id="PRQ53869.1"/>
    </source>
</evidence>
<feature type="compositionally biased region" description="Basic residues" evidence="1">
    <location>
        <begin position="110"/>
        <end position="122"/>
    </location>
</feature>
<keyword evidence="3" id="KW-1185">Reference proteome</keyword>